<evidence type="ECO:0000313" key="1">
    <source>
        <dbReference type="EMBL" id="AOQ24692.1"/>
    </source>
</evidence>
<dbReference type="RefSeq" id="WP_148871567.1">
    <property type="nucleotide sequence ID" value="NZ_CP017019.1"/>
</dbReference>
<evidence type="ECO:0000313" key="3">
    <source>
        <dbReference type="Proteomes" id="UP000094598"/>
    </source>
</evidence>
<organism evidence="1 3">
    <name type="scientific">Neomoorella thermoacetica</name>
    <name type="common">Clostridium thermoaceticum</name>
    <dbReference type="NCBI Taxonomy" id="1525"/>
    <lineage>
        <taxon>Bacteria</taxon>
        <taxon>Bacillati</taxon>
        <taxon>Bacillota</taxon>
        <taxon>Clostridia</taxon>
        <taxon>Neomoorellales</taxon>
        <taxon>Neomoorellaceae</taxon>
        <taxon>Neomoorella</taxon>
    </lineage>
</organism>
<dbReference type="Proteomes" id="UP000094598">
    <property type="component" value="Chromosome"/>
</dbReference>
<reference evidence="1 3" key="1">
    <citation type="submission" date="2016-08" db="EMBL/GenBank/DDBJ databases">
        <title>Moorella thermoacetica DSM 103132.</title>
        <authorList>
            <person name="Jendresen C.B."/>
            <person name="Redl S.M."/>
            <person name="Jensen T.O."/>
            <person name="Nielsen A.T."/>
        </authorList>
    </citation>
    <scope>NUCLEOTIDE SEQUENCE [LARGE SCALE GENOMIC DNA]</scope>
    <source>
        <strain evidence="1 3">DSM 103132</strain>
    </source>
</reference>
<dbReference type="Proteomes" id="UP000322283">
    <property type="component" value="Unassembled WGS sequence"/>
</dbReference>
<name>A0AAC9MVR0_NEOTH</name>
<dbReference type="EMBL" id="VCDX01000006">
    <property type="protein sequence ID" value="TYL12795.1"/>
    <property type="molecule type" value="Genomic_DNA"/>
</dbReference>
<dbReference type="EMBL" id="CP017019">
    <property type="protein sequence ID" value="AOQ24692.1"/>
    <property type="molecule type" value="Genomic_DNA"/>
</dbReference>
<gene>
    <name evidence="1" type="ORF">Maut_02264</name>
    <name evidence="2" type="ORF">MTAT_20370</name>
</gene>
<accession>A0AAC9MVR0</accession>
<evidence type="ECO:0000313" key="2">
    <source>
        <dbReference type="EMBL" id="TYL12795.1"/>
    </source>
</evidence>
<dbReference type="AlphaFoldDB" id="A0AAC9MVR0"/>
<keyword evidence="4" id="KW-1185">Reference proteome</keyword>
<protein>
    <submittedName>
        <fullName evidence="1">Uncharacterized protein</fullName>
    </submittedName>
</protein>
<sequence>MTPEERAKLDYNPELHYDLPYQDYADEYVVDTTTTLVEQARSFSPVQITALLDELTQQYEDLKNQLGAVAPEAISLLQTTLDLSRDFLAKQQALLGDEAAIFDAWQRSLLNYNARRADFDRMRQAVPWDAVQYPELYPDMSSQVEEFWLVKNQFNQAEKEMRQLSRRVFVVLDGLNLVRSFYVALQNSLSQMNPPESSSSVISLPAEARQLLAARLEELQQASSTSSLFLVAPERQQALLEQIISIQEQQLTAGQVRDWLDENNPGRAVREALEQAVNKINEQYKQFFLDGHKMYSLIVNRCQEAIAAGVQAHQLAIILGRG</sequence>
<reference evidence="2 4" key="2">
    <citation type="submission" date="2019-05" db="EMBL/GenBank/DDBJ databases">
        <title>Genome sequence of Moorella thermoacetica ATCC 33924.</title>
        <authorList>
            <person name="Poehlein A."/>
            <person name="Bengelsdorf F.R."/>
            <person name="Duerre P."/>
            <person name="Daniel R."/>
        </authorList>
    </citation>
    <scope>NUCLEOTIDE SEQUENCE [LARGE SCALE GENOMIC DNA]</scope>
    <source>
        <strain evidence="2 4">ATCC 33924</strain>
    </source>
</reference>
<evidence type="ECO:0000313" key="4">
    <source>
        <dbReference type="Proteomes" id="UP000322283"/>
    </source>
</evidence>
<proteinExistence type="predicted"/>